<name>A0A0G0CSJ9_9BACT</name>
<dbReference type="AlphaFoldDB" id="A0A0G0CSJ9"/>
<keyword evidence="1" id="KW-0472">Membrane</keyword>
<gene>
    <name evidence="2" type="ORF">UR38_C0012G0009</name>
</gene>
<reference evidence="2 3" key="1">
    <citation type="journal article" date="2015" name="Nature">
        <title>rRNA introns, odd ribosomes, and small enigmatic genomes across a large radiation of phyla.</title>
        <authorList>
            <person name="Brown C.T."/>
            <person name="Hug L.A."/>
            <person name="Thomas B.C."/>
            <person name="Sharon I."/>
            <person name="Castelle C.J."/>
            <person name="Singh A."/>
            <person name="Wilkins M.J."/>
            <person name="Williams K.H."/>
            <person name="Banfield J.F."/>
        </authorList>
    </citation>
    <scope>NUCLEOTIDE SEQUENCE [LARGE SCALE GENOMIC DNA]</scope>
</reference>
<feature type="transmembrane region" description="Helical" evidence="1">
    <location>
        <begin position="56"/>
        <end position="74"/>
    </location>
</feature>
<sequence>MTHKLKSLIDKLIIVSVRSQLMVKQTKQVIATKERSLVFFDIDQTRKEMAHSINESVAVSILALVLFIGAPSVFPEIINPYLPSSLKIMQAIVATPFIFWLITVMSNMVRYFRILKLQDMLTK</sequence>
<dbReference type="Proteomes" id="UP000033995">
    <property type="component" value="Unassembled WGS sequence"/>
</dbReference>
<comment type="caution">
    <text evidence="2">The sequence shown here is derived from an EMBL/GenBank/DDBJ whole genome shotgun (WGS) entry which is preliminary data.</text>
</comment>
<proteinExistence type="predicted"/>
<evidence type="ECO:0000256" key="1">
    <source>
        <dbReference type="SAM" id="Phobius"/>
    </source>
</evidence>
<feature type="transmembrane region" description="Helical" evidence="1">
    <location>
        <begin position="86"/>
        <end position="109"/>
    </location>
</feature>
<keyword evidence="1" id="KW-1133">Transmembrane helix</keyword>
<evidence type="ECO:0000313" key="2">
    <source>
        <dbReference type="EMBL" id="KKP46287.1"/>
    </source>
</evidence>
<keyword evidence="1" id="KW-0812">Transmembrane</keyword>
<evidence type="ECO:0000313" key="3">
    <source>
        <dbReference type="Proteomes" id="UP000033995"/>
    </source>
</evidence>
<dbReference type="EMBL" id="LBOZ01000012">
    <property type="protein sequence ID" value="KKP46287.1"/>
    <property type="molecule type" value="Genomic_DNA"/>
</dbReference>
<protein>
    <submittedName>
        <fullName evidence="2">Uncharacterized protein</fullName>
    </submittedName>
</protein>
<accession>A0A0G0CSJ9</accession>
<organism evidence="2 3">
    <name type="scientific">Candidatus Woesebacteria bacterium GW2011_GWA2_33_28</name>
    <dbReference type="NCBI Taxonomy" id="1618561"/>
    <lineage>
        <taxon>Bacteria</taxon>
        <taxon>Candidatus Woeseibacteriota</taxon>
    </lineage>
</organism>